<name>A0A0R0LYU7_9MICR</name>
<sequence length="336" mass="38330">MFNKLEFFGLNLGKNRLQLDIFEGKNKINQFFNQSTETIKKSKLKVGAGTKFSKEVGLQPYLQLFCPNLFNRNVTLKMSYLPPKSSEFNLVFPFRSKESLELNFASKVKNFNKKYVSSRMFSFDYKSVIDCSIIYEIIENATKFFYITLENKEESLLHFKTKTGAVSGSFFSRFDLYLKKYFELPMNLFYRMKIHLGTIYGHPHEMDRYFLGNGIRGYLPGSISPLHANERIGGKSCLEISNNIGFSKGIFKFFIFNDIGFSSRQNNLFETIESAIKSVFISFRPASFGISNGIGLSVNLTKTKTYSLDLTASYGAATASPSDKRPFNIGIDLDVL</sequence>
<accession>A0A0R0LYU7</accession>
<protein>
    <submittedName>
        <fullName evidence="1">Putative Bacterial surface antigen (D15) protein</fullName>
    </submittedName>
</protein>
<keyword evidence="2" id="KW-1185">Reference proteome</keyword>
<dbReference type="VEuPathDB" id="MicrosporidiaDB:M153_2520002357"/>
<gene>
    <name evidence="1" type="ORF">M153_2520002357</name>
</gene>
<dbReference type="EMBL" id="LGUB01000071">
    <property type="protein sequence ID" value="KRH94460.1"/>
    <property type="molecule type" value="Genomic_DNA"/>
</dbReference>
<comment type="caution">
    <text evidence="1">The sequence shown here is derived from an EMBL/GenBank/DDBJ whole genome shotgun (WGS) entry which is preliminary data.</text>
</comment>
<evidence type="ECO:0000313" key="1">
    <source>
        <dbReference type="EMBL" id="KRH94460.1"/>
    </source>
</evidence>
<reference evidence="1 2" key="1">
    <citation type="submission" date="2015-07" db="EMBL/GenBank/DDBJ databases">
        <title>The genome of Pseudoloma neurophilia, a relevant intracellular parasite of the zebrafish.</title>
        <authorList>
            <person name="Ndikumana S."/>
            <person name="Pelin A."/>
            <person name="Sanders J."/>
            <person name="Corradi N."/>
        </authorList>
    </citation>
    <scope>NUCLEOTIDE SEQUENCE [LARGE SCALE GENOMIC DNA]</scope>
    <source>
        <strain evidence="1 2">MK1</strain>
    </source>
</reference>
<organism evidence="1 2">
    <name type="scientific">Pseudoloma neurophilia</name>
    <dbReference type="NCBI Taxonomy" id="146866"/>
    <lineage>
        <taxon>Eukaryota</taxon>
        <taxon>Fungi</taxon>
        <taxon>Fungi incertae sedis</taxon>
        <taxon>Microsporidia</taxon>
        <taxon>Pseudoloma</taxon>
    </lineage>
</organism>
<dbReference type="Proteomes" id="UP000051530">
    <property type="component" value="Unassembled WGS sequence"/>
</dbReference>
<dbReference type="OrthoDB" id="2189193at2759"/>
<evidence type="ECO:0000313" key="2">
    <source>
        <dbReference type="Proteomes" id="UP000051530"/>
    </source>
</evidence>
<dbReference type="AlphaFoldDB" id="A0A0R0LYU7"/>
<proteinExistence type="predicted"/>